<evidence type="ECO:0000313" key="3">
    <source>
        <dbReference type="Proteomes" id="UP001596047"/>
    </source>
</evidence>
<sequence length="59" mass="6169">MLFIISGTDNVQSEDTNTDVAYSSCADVIAAGKAPLHTGDPGYSFKLDRDKDGVACEAS</sequence>
<dbReference type="EMBL" id="JBHSOW010000042">
    <property type="protein sequence ID" value="MFC5649877.1"/>
    <property type="molecule type" value="Genomic_DNA"/>
</dbReference>
<evidence type="ECO:0000259" key="1">
    <source>
        <dbReference type="SMART" id="SM00894"/>
    </source>
</evidence>
<evidence type="ECO:0000313" key="2">
    <source>
        <dbReference type="EMBL" id="MFC5649877.1"/>
    </source>
</evidence>
<proteinExistence type="predicted"/>
<organism evidence="2 3">
    <name type="scientific">Paenibacillus solisilvae</name>
    <dbReference type="NCBI Taxonomy" id="2486751"/>
    <lineage>
        <taxon>Bacteria</taxon>
        <taxon>Bacillati</taxon>
        <taxon>Bacillota</taxon>
        <taxon>Bacilli</taxon>
        <taxon>Bacillales</taxon>
        <taxon>Paenibacillaceae</taxon>
        <taxon>Paenibacillus</taxon>
    </lineage>
</organism>
<accession>A0ABW0VXZ4</accession>
<dbReference type="RefSeq" id="WP_379188441.1">
    <property type="nucleotide sequence ID" value="NZ_JBHSOW010000042.1"/>
</dbReference>
<dbReference type="InterPro" id="IPR008613">
    <property type="entry name" value="Excalibur_Ca-bd_domain"/>
</dbReference>
<name>A0ABW0VXZ4_9BACL</name>
<keyword evidence="3" id="KW-1185">Reference proteome</keyword>
<reference evidence="3" key="1">
    <citation type="journal article" date="2019" name="Int. J. Syst. Evol. Microbiol.">
        <title>The Global Catalogue of Microorganisms (GCM) 10K type strain sequencing project: providing services to taxonomists for standard genome sequencing and annotation.</title>
        <authorList>
            <consortium name="The Broad Institute Genomics Platform"/>
            <consortium name="The Broad Institute Genome Sequencing Center for Infectious Disease"/>
            <person name="Wu L."/>
            <person name="Ma J."/>
        </authorList>
    </citation>
    <scope>NUCLEOTIDE SEQUENCE [LARGE SCALE GENOMIC DNA]</scope>
    <source>
        <strain evidence="3">CGMCC 1.3240</strain>
    </source>
</reference>
<gene>
    <name evidence="2" type="ORF">ACFPYJ_12235</name>
</gene>
<dbReference type="Pfam" id="PF05901">
    <property type="entry name" value="Excalibur"/>
    <property type="match status" value="1"/>
</dbReference>
<dbReference type="SMART" id="SM00894">
    <property type="entry name" value="Excalibur"/>
    <property type="match status" value="1"/>
</dbReference>
<comment type="caution">
    <text evidence="2">The sequence shown here is derived from an EMBL/GenBank/DDBJ whole genome shotgun (WGS) entry which is preliminary data.</text>
</comment>
<dbReference type="Proteomes" id="UP001596047">
    <property type="component" value="Unassembled WGS sequence"/>
</dbReference>
<feature type="domain" description="Excalibur calcium-binding" evidence="1">
    <location>
        <begin position="21"/>
        <end position="57"/>
    </location>
</feature>
<protein>
    <submittedName>
        <fullName evidence="2">Excalibur calcium-binding domain-containing protein</fullName>
    </submittedName>
</protein>